<keyword evidence="12" id="KW-0239">DNA-directed DNA polymerase</keyword>
<keyword evidence="15" id="KW-0862">Zinc</keyword>
<dbReference type="InterPro" id="IPR012337">
    <property type="entry name" value="RNaseH-like_sf"/>
</dbReference>
<dbReference type="SMART" id="SM00343">
    <property type="entry name" value="ZnF_C2HC"/>
    <property type="match status" value="2"/>
</dbReference>
<keyword evidence="7" id="KW-0255">Endonuclease</keyword>
<dbReference type="InterPro" id="IPR036875">
    <property type="entry name" value="Znf_CCHC_sf"/>
</dbReference>
<dbReference type="InterPro" id="IPR000477">
    <property type="entry name" value="RT_dom"/>
</dbReference>
<dbReference type="InterPro" id="IPR056924">
    <property type="entry name" value="SH3_Tf2-1"/>
</dbReference>
<protein>
    <submittedName>
        <fullName evidence="19">Reverse transcriptase domain-containing protein</fullName>
    </submittedName>
</protein>
<dbReference type="PANTHER" id="PTHR37984:SF5">
    <property type="entry name" value="PROTEIN NYNRIN-LIKE"/>
    <property type="match status" value="1"/>
</dbReference>
<dbReference type="PANTHER" id="PTHR37984">
    <property type="entry name" value="PROTEIN CBG26694"/>
    <property type="match status" value="1"/>
</dbReference>
<dbReference type="Gene3D" id="3.10.20.370">
    <property type="match status" value="1"/>
</dbReference>
<dbReference type="SUPFAM" id="SSF56672">
    <property type="entry name" value="DNA/RNA polymerases"/>
    <property type="match status" value="1"/>
</dbReference>
<feature type="compositionally biased region" description="Basic and acidic residues" evidence="16">
    <location>
        <begin position="48"/>
        <end position="68"/>
    </location>
</feature>
<dbReference type="InterPro" id="IPR050951">
    <property type="entry name" value="Retrovirus_Pol_polyprotein"/>
</dbReference>
<evidence type="ECO:0000256" key="4">
    <source>
        <dbReference type="ARBA" id="ARBA00022722"/>
    </source>
</evidence>
<evidence type="ECO:0000256" key="3">
    <source>
        <dbReference type="ARBA" id="ARBA00022695"/>
    </source>
</evidence>
<keyword evidence="13" id="KW-0238">DNA-binding</keyword>
<dbReference type="InterPro" id="IPR043502">
    <property type="entry name" value="DNA/RNA_pol_sf"/>
</dbReference>
<keyword evidence="1" id="KW-0645">Protease</keyword>
<evidence type="ECO:0000313" key="20">
    <source>
        <dbReference type="Proteomes" id="UP001151760"/>
    </source>
</evidence>
<evidence type="ECO:0000259" key="17">
    <source>
        <dbReference type="PROSITE" id="PS50158"/>
    </source>
</evidence>
<dbReference type="Pfam" id="PF17917">
    <property type="entry name" value="RT_RNaseH"/>
    <property type="match status" value="1"/>
</dbReference>
<dbReference type="Pfam" id="PF17921">
    <property type="entry name" value="Integrase_H2C2"/>
    <property type="match status" value="1"/>
</dbReference>
<keyword evidence="8" id="KW-0378">Hydrolase</keyword>
<dbReference type="GO" id="GO:0003964">
    <property type="term" value="F:RNA-directed DNA polymerase activity"/>
    <property type="evidence" value="ECO:0007669"/>
    <property type="project" value="UniProtKB-KW"/>
</dbReference>
<gene>
    <name evidence="19" type="ORF">Tco_0655303</name>
</gene>
<evidence type="ECO:0000256" key="12">
    <source>
        <dbReference type="ARBA" id="ARBA00022932"/>
    </source>
</evidence>
<dbReference type="InterPro" id="IPR043128">
    <property type="entry name" value="Rev_trsase/Diguanyl_cyclase"/>
</dbReference>
<dbReference type="InterPro" id="IPR001584">
    <property type="entry name" value="Integrase_cat-core"/>
</dbReference>
<evidence type="ECO:0000256" key="7">
    <source>
        <dbReference type="ARBA" id="ARBA00022759"/>
    </source>
</evidence>
<keyword evidence="14" id="KW-0233">DNA recombination</keyword>
<dbReference type="InterPro" id="IPR036397">
    <property type="entry name" value="RNaseH_sf"/>
</dbReference>
<keyword evidence="3" id="KW-0548">Nucleotidyltransferase</keyword>
<evidence type="ECO:0000256" key="9">
    <source>
        <dbReference type="ARBA" id="ARBA00022842"/>
    </source>
</evidence>
<evidence type="ECO:0000256" key="10">
    <source>
        <dbReference type="ARBA" id="ARBA00022908"/>
    </source>
</evidence>
<keyword evidence="6" id="KW-0064">Aspartyl protease</keyword>
<name>A0ABQ4X5R4_9ASTR</name>
<dbReference type="SUPFAM" id="SSF57756">
    <property type="entry name" value="Retrovirus zinc finger-like domains"/>
    <property type="match status" value="1"/>
</dbReference>
<evidence type="ECO:0000256" key="8">
    <source>
        <dbReference type="ARBA" id="ARBA00022801"/>
    </source>
</evidence>
<dbReference type="InterPro" id="IPR041588">
    <property type="entry name" value="Integrase_H2C2"/>
</dbReference>
<dbReference type="InterPro" id="IPR041373">
    <property type="entry name" value="RT_RNaseH"/>
</dbReference>
<dbReference type="SUPFAM" id="SSF53098">
    <property type="entry name" value="Ribonuclease H-like"/>
    <property type="match status" value="1"/>
</dbReference>
<evidence type="ECO:0000256" key="15">
    <source>
        <dbReference type="PROSITE-ProRule" id="PRU00047"/>
    </source>
</evidence>
<feature type="domain" description="Integrase catalytic" evidence="18">
    <location>
        <begin position="604"/>
        <end position="767"/>
    </location>
</feature>
<dbReference type="Gene3D" id="4.10.60.10">
    <property type="entry name" value="Zinc finger, CCHC-type"/>
    <property type="match status" value="1"/>
</dbReference>
<accession>A0ABQ4X5R4</accession>
<dbReference type="Pfam" id="PF00078">
    <property type="entry name" value="RVT_1"/>
    <property type="match status" value="1"/>
</dbReference>
<dbReference type="InterPro" id="IPR001878">
    <property type="entry name" value="Znf_CCHC"/>
</dbReference>
<evidence type="ECO:0000313" key="19">
    <source>
        <dbReference type="EMBL" id="GJS60519.1"/>
    </source>
</evidence>
<keyword evidence="11 19" id="KW-0695">RNA-directed DNA polymerase</keyword>
<dbReference type="CDD" id="cd09274">
    <property type="entry name" value="RNase_HI_RT_Ty3"/>
    <property type="match status" value="1"/>
</dbReference>
<dbReference type="PROSITE" id="PS50158">
    <property type="entry name" value="ZF_CCHC"/>
    <property type="match status" value="1"/>
</dbReference>
<keyword evidence="9" id="KW-0460">Magnesium</keyword>
<keyword evidence="2" id="KW-0808">Transferase</keyword>
<dbReference type="Proteomes" id="UP001151760">
    <property type="component" value="Unassembled WGS sequence"/>
</dbReference>
<evidence type="ECO:0000259" key="18">
    <source>
        <dbReference type="PROSITE" id="PS50994"/>
    </source>
</evidence>
<dbReference type="Gene3D" id="1.10.340.70">
    <property type="match status" value="1"/>
</dbReference>
<keyword evidence="5" id="KW-0479">Metal-binding</keyword>
<evidence type="ECO:0000256" key="1">
    <source>
        <dbReference type="ARBA" id="ARBA00022670"/>
    </source>
</evidence>
<proteinExistence type="predicted"/>
<dbReference type="Gene3D" id="3.30.420.10">
    <property type="entry name" value="Ribonuclease H-like superfamily/Ribonuclease H"/>
    <property type="match status" value="1"/>
</dbReference>
<reference evidence="19" key="1">
    <citation type="journal article" date="2022" name="Int. J. Mol. Sci.">
        <title>Draft Genome of Tanacetum Coccineum: Genomic Comparison of Closely Related Tanacetum-Family Plants.</title>
        <authorList>
            <person name="Yamashiro T."/>
            <person name="Shiraishi A."/>
            <person name="Nakayama K."/>
            <person name="Satake H."/>
        </authorList>
    </citation>
    <scope>NUCLEOTIDE SEQUENCE</scope>
</reference>
<dbReference type="EMBL" id="BQNB010009226">
    <property type="protein sequence ID" value="GJS60519.1"/>
    <property type="molecule type" value="Genomic_DNA"/>
</dbReference>
<evidence type="ECO:0000256" key="2">
    <source>
        <dbReference type="ARBA" id="ARBA00022679"/>
    </source>
</evidence>
<keyword evidence="4" id="KW-0540">Nuclease</keyword>
<evidence type="ECO:0000256" key="14">
    <source>
        <dbReference type="ARBA" id="ARBA00023172"/>
    </source>
</evidence>
<feature type="domain" description="CCHC-type" evidence="17">
    <location>
        <begin position="151"/>
        <end position="166"/>
    </location>
</feature>
<feature type="region of interest" description="Disordered" evidence="16">
    <location>
        <begin position="37"/>
        <end position="91"/>
    </location>
</feature>
<organism evidence="19 20">
    <name type="scientific">Tanacetum coccineum</name>
    <dbReference type="NCBI Taxonomy" id="301880"/>
    <lineage>
        <taxon>Eukaryota</taxon>
        <taxon>Viridiplantae</taxon>
        <taxon>Streptophyta</taxon>
        <taxon>Embryophyta</taxon>
        <taxon>Tracheophyta</taxon>
        <taxon>Spermatophyta</taxon>
        <taxon>Magnoliopsida</taxon>
        <taxon>eudicotyledons</taxon>
        <taxon>Gunneridae</taxon>
        <taxon>Pentapetalae</taxon>
        <taxon>asterids</taxon>
        <taxon>campanulids</taxon>
        <taxon>Asterales</taxon>
        <taxon>Asteraceae</taxon>
        <taxon>Asteroideae</taxon>
        <taxon>Anthemideae</taxon>
        <taxon>Anthemidinae</taxon>
        <taxon>Tanacetum</taxon>
    </lineage>
</organism>
<evidence type="ECO:0000256" key="6">
    <source>
        <dbReference type="ARBA" id="ARBA00022750"/>
    </source>
</evidence>
<dbReference type="Pfam" id="PF24626">
    <property type="entry name" value="SH3_Tf2-1"/>
    <property type="match status" value="1"/>
</dbReference>
<evidence type="ECO:0000256" key="5">
    <source>
        <dbReference type="ARBA" id="ARBA00022723"/>
    </source>
</evidence>
<dbReference type="PROSITE" id="PS50994">
    <property type="entry name" value="INTEGRASE"/>
    <property type="match status" value="1"/>
</dbReference>
<comment type="caution">
    <text evidence="19">The sequence shown here is derived from an EMBL/GenBank/DDBJ whole genome shotgun (WGS) entry which is preliminary data.</text>
</comment>
<sequence length="953" mass="109526">MTTTKQGMSFAEVEQIIAQRVANAIETIAIYETKTRMARESTNQIKQQEGKIAEDTNDKRKWKDDHKGSSSQQQNKEPKAIKAHAVGPSNKKGYAGKQPLCNKCMFHHTGLCAGKGGNCKRLGHQTRHCRTPVLRVKQSPSVTKQKAKVICYKCGILGHFKSDCPKWKFQKRVNEYQKEKALRGSSVCNPTDKFVIVFIDDILIYSKNKQEHAEHLKLILELLKKEQLYAKFSKCEFWIPKVQFLGHVIDSQGIHVDPAKIESVKDWASPKSATEIRQFLGLAGYYRRFIEGFSKIAKPMTKLTQKKIKFDWSDKAEAAFQLIKQKLCSAPILALPEGNEDFIAYCDASIKGLGAVLMQREKVIAYASRQLKIHEKNYTTHDLELGAVVFALKIWRHYLYGTKCTVFTDHKSLQHILDQKELNMRQRRWLELLSDYDCEIRYHPGKANVVADALSRKERVKPLRVRALVMTIGLDLPKRILEAQIEARKPENLKSEDVGGMLIENSKDPEKPRKEKLEPRADGTMCLNNRSWLPRYGDLRTLIMHESHKSKYSVHPGSDKMYQDMKQLYWWPNMKADIATYVSKCLTCLRVKAEHQKPSGLLVQPAIPQWKWENITMDFVTKLPRTQSGNDTIWVIVDRLTKSAHFLPMRETDPMDKLARLYLKEVVTRHGIPVSIICDRDPRFASNFWRSFQKAMGTRLDMSTAYHPKIDGQSERTIQTLEDMLRACVMDFGNGWEGHLPLIEFSYNNSYHASIKAAPFEALYGRKCRSPVCWAEVGDARLTGPELVHETTEKIVQIKHRMQAARDRQKSYANVRRKPLEFQVGDRVMLKVSPWKGVVRFGKRGKLNPRYIGPFKVLAKVGTVAYRLELPQQLSRVHSTFHVSNLKKCLSDEPLAVPLDEIHIDDKLHFVEEPVEILDREIKKLRQSRIPSSKFDGTPREVLSSRGIVRSRS</sequence>
<dbReference type="Pfam" id="PF00098">
    <property type="entry name" value="zf-CCHC"/>
    <property type="match status" value="1"/>
</dbReference>
<keyword evidence="15" id="KW-0863">Zinc-finger</keyword>
<keyword evidence="10" id="KW-0229">DNA integration</keyword>
<reference evidence="19" key="2">
    <citation type="submission" date="2022-01" db="EMBL/GenBank/DDBJ databases">
        <authorList>
            <person name="Yamashiro T."/>
            <person name="Shiraishi A."/>
            <person name="Satake H."/>
            <person name="Nakayama K."/>
        </authorList>
    </citation>
    <scope>NUCLEOTIDE SEQUENCE</scope>
</reference>
<keyword evidence="20" id="KW-1185">Reference proteome</keyword>
<evidence type="ECO:0000256" key="16">
    <source>
        <dbReference type="SAM" id="MobiDB-lite"/>
    </source>
</evidence>
<evidence type="ECO:0000256" key="13">
    <source>
        <dbReference type="ARBA" id="ARBA00023125"/>
    </source>
</evidence>
<evidence type="ECO:0000256" key="11">
    <source>
        <dbReference type="ARBA" id="ARBA00022918"/>
    </source>
</evidence>
<dbReference type="Gene3D" id="3.30.70.270">
    <property type="match status" value="2"/>
</dbReference>